<protein>
    <submittedName>
        <fullName evidence="4">Bifunctional metallophosphatase/5'-nucleotidase</fullName>
    </submittedName>
</protein>
<name>A0ABD5X1G2_9EURY</name>
<comment type="caution">
    <text evidence="4">The sequence shown here is derived from an EMBL/GenBank/DDBJ whole genome shotgun (WGS) entry which is preliminary data.</text>
</comment>
<evidence type="ECO:0000313" key="4">
    <source>
        <dbReference type="EMBL" id="MFC7124891.1"/>
    </source>
</evidence>
<dbReference type="Gene3D" id="3.90.780.10">
    <property type="entry name" value="5'-Nucleotidase, C-terminal domain"/>
    <property type="match status" value="1"/>
</dbReference>
<dbReference type="AlphaFoldDB" id="A0ABD5X1G2"/>
<dbReference type="InterPro" id="IPR006179">
    <property type="entry name" value="5_nucleotidase/apyrase"/>
</dbReference>
<dbReference type="RefSeq" id="WP_267638334.1">
    <property type="nucleotide sequence ID" value="NZ_JAODIY010000013.1"/>
</dbReference>
<proteinExistence type="predicted"/>
<dbReference type="InterPro" id="IPR004843">
    <property type="entry name" value="Calcineurin-like_PHP"/>
</dbReference>
<dbReference type="InterPro" id="IPR008334">
    <property type="entry name" value="5'-Nucleotdase_C"/>
</dbReference>
<keyword evidence="1" id="KW-0732">Signal</keyword>
<gene>
    <name evidence="4" type="ORF">ACFQJ7_02400</name>
</gene>
<dbReference type="PANTHER" id="PTHR11575:SF24">
    <property type="entry name" value="5'-NUCLEOTIDASE"/>
    <property type="match status" value="1"/>
</dbReference>
<feature type="domain" description="Calcineurin-like phosphoesterase" evidence="2">
    <location>
        <begin position="4"/>
        <end position="198"/>
    </location>
</feature>
<dbReference type="InterPro" id="IPR029052">
    <property type="entry name" value="Metallo-depent_PP-like"/>
</dbReference>
<reference evidence="4 5" key="1">
    <citation type="journal article" date="2014" name="Int. J. Syst. Evol. Microbiol.">
        <title>Complete genome sequence of Corynebacterium casei LMG S-19264T (=DSM 44701T), isolated from a smear-ripened cheese.</title>
        <authorList>
            <consortium name="US DOE Joint Genome Institute (JGI-PGF)"/>
            <person name="Walter F."/>
            <person name="Albersmeier A."/>
            <person name="Kalinowski J."/>
            <person name="Ruckert C."/>
        </authorList>
    </citation>
    <scope>NUCLEOTIDE SEQUENCE [LARGE SCALE GENOMIC DNA]</scope>
    <source>
        <strain evidence="4 5">CGMCC 4.7215</strain>
    </source>
</reference>
<dbReference type="CDD" id="cd00845">
    <property type="entry name" value="MPP_UshA_N_like"/>
    <property type="match status" value="1"/>
</dbReference>
<sequence>MTVRLLHYSDMETALDEPQQCGALVGTLAALSDEETVVIGSGDNTAPGALSLATNGRVSLPVFEAIQPDVDTFGNHDFDFGSETARELAGAAPQQWLCANAKQNGGRFASDVTQPRTLVDAGSDRIGIVGVAHPKTAVMNPAATDVEFEDPVSHIQKEAKQLRENGADFVVVTSHCGRIDEQIAKETNVDAIFGGHVHDVYESVIAGTAVVRPGRAGRYIAEVVLDKTTSTAIHQVDDGHVDQEIVETLQAKRAEHGLDEVVTTVETPIPRTEEAATTAGSRLGNLVTDALRWKAGADVALSPPGGIRSGDPLVGEITVADIVGLAPYDDDLAVVELPGHRLRDAFFAVPFGYHDDGYPESHCTHVSGARLIWDDKSGEIRQVTVGGEPLDSEQTYTLAVDDYLIETDHVNDAFDEGDVVKRQGVARDAIVEFAREVGFDGSSERRVERPRLTTAAE</sequence>
<dbReference type="SUPFAM" id="SSF55816">
    <property type="entry name" value="5'-nucleotidase (syn. UDP-sugar hydrolase), C-terminal domain"/>
    <property type="match status" value="1"/>
</dbReference>
<dbReference type="Pfam" id="PF00149">
    <property type="entry name" value="Metallophos"/>
    <property type="match status" value="1"/>
</dbReference>
<feature type="domain" description="5'-Nucleotidase C-terminal" evidence="3">
    <location>
        <begin position="263"/>
        <end position="407"/>
    </location>
</feature>
<dbReference type="Gene3D" id="3.60.21.10">
    <property type="match status" value="1"/>
</dbReference>
<evidence type="ECO:0000256" key="1">
    <source>
        <dbReference type="ARBA" id="ARBA00022729"/>
    </source>
</evidence>
<evidence type="ECO:0000259" key="3">
    <source>
        <dbReference type="Pfam" id="PF02872"/>
    </source>
</evidence>
<dbReference type="InterPro" id="IPR036907">
    <property type="entry name" value="5'-Nucleotdase_C_sf"/>
</dbReference>
<evidence type="ECO:0000259" key="2">
    <source>
        <dbReference type="Pfam" id="PF00149"/>
    </source>
</evidence>
<dbReference type="PRINTS" id="PR01607">
    <property type="entry name" value="APYRASEFAMLY"/>
</dbReference>
<dbReference type="EMBL" id="JBHSZQ010000002">
    <property type="protein sequence ID" value="MFC7124891.1"/>
    <property type="molecule type" value="Genomic_DNA"/>
</dbReference>
<accession>A0ABD5X1G2</accession>
<dbReference type="SUPFAM" id="SSF56300">
    <property type="entry name" value="Metallo-dependent phosphatases"/>
    <property type="match status" value="1"/>
</dbReference>
<dbReference type="Pfam" id="PF02872">
    <property type="entry name" value="5_nucleotid_C"/>
    <property type="match status" value="1"/>
</dbReference>
<dbReference type="PANTHER" id="PTHR11575">
    <property type="entry name" value="5'-NUCLEOTIDASE-RELATED"/>
    <property type="match status" value="1"/>
</dbReference>
<organism evidence="4 5">
    <name type="scientific">Halovenus rubra</name>
    <dbReference type="NCBI Taxonomy" id="869890"/>
    <lineage>
        <taxon>Archaea</taxon>
        <taxon>Methanobacteriati</taxon>
        <taxon>Methanobacteriota</taxon>
        <taxon>Stenosarchaea group</taxon>
        <taxon>Halobacteria</taxon>
        <taxon>Halobacteriales</taxon>
        <taxon>Haloarculaceae</taxon>
        <taxon>Halovenus</taxon>
    </lineage>
</organism>
<dbReference type="Proteomes" id="UP001596414">
    <property type="component" value="Unassembled WGS sequence"/>
</dbReference>
<evidence type="ECO:0000313" key="5">
    <source>
        <dbReference type="Proteomes" id="UP001596414"/>
    </source>
</evidence>